<sequence>MLSHLFSQDQTLASLTANANSVTTTTVCISCMSAIWHRFGRPEVPAIAGVFKSYLEYLVRAKNALTTRPDCQLDTPKTLRIQR</sequence>
<keyword evidence="2" id="KW-1185">Reference proteome</keyword>
<accession>A0AAN8G2P8</accession>
<name>A0AAN8G2P8_TRICO</name>
<gene>
    <name evidence="1" type="ORF">GCK32_010060</name>
</gene>
<organism evidence="1 2">
    <name type="scientific">Trichostrongylus colubriformis</name>
    <name type="common">Black scour worm</name>
    <dbReference type="NCBI Taxonomy" id="6319"/>
    <lineage>
        <taxon>Eukaryota</taxon>
        <taxon>Metazoa</taxon>
        <taxon>Ecdysozoa</taxon>
        <taxon>Nematoda</taxon>
        <taxon>Chromadorea</taxon>
        <taxon>Rhabditida</taxon>
        <taxon>Rhabditina</taxon>
        <taxon>Rhabditomorpha</taxon>
        <taxon>Strongyloidea</taxon>
        <taxon>Trichostrongylidae</taxon>
        <taxon>Trichostrongylus</taxon>
    </lineage>
</organism>
<dbReference type="AlphaFoldDB" id="A0AAN8G2P8"/>
<comment type="caution">
    <text evidence="1">The sequence shown here is derived from an EMBL/GenBank/DDBJ whole genome shotgun (WGS) entry which is preliminary data.</text>
</comment>
<protein>
    <submittedName>
        <fullName evidence="1">Uncharacterized protein</fullName>
    </submittedName>
</protein>
<dbReference type="Proteomes" id="UP001331761">
    <property type="component" value="Unassembled WGS sequence"/>
</dbReference>
<evidence type="ECO:0000313" key="1">
    <source>
        <dbReference type="EMBL" id="KAK5979588.1"/>
    </source>
</evidence>
<proteinExistence type="predicted"/>
<dbReference type="EMBL" id="WIXE01008220">
    <property type="protein sequence ID" value="KAK5979588.1"/>
    <property type="molecule type" value="Genomic_DNA"/>
</dbReference>
<evidence type="ECO:0000313" key="2">
    <source>
        <dbReference type="Proteomes" id="UP001331761"/>
    </source>
</evidence>
<reference evidence="1 2" key="1">
    <citation type="submission" date="2019-10" db="EMBL/GenBank/DDBJ databases">
        <title>Assembly and Annotation for the nematode Trichostrongylus colubriformis.</title>
        <authorList>
            <person name="Martin J."/>
        </authorList>
    </citation>
    <scope>NUCLEOTIDE SEQUENCE [LARGE SCALE GENOMIC DNA]</scope>
    <source>
        <strain evidence="1">G859</strain>
        <tissue evidence="1">Whole worm</tissue>
    </source>
</reference>
<feature type="non-terminal residue" evidence="1">
    <location>
        <position position="83"/>
    </location>
</feature>